<feature type="domain" description="Ketoreductase" evidence="3">
    <location>
        <begin position="9"/>
        <end position="214"/>
    </location>
</feature>
<dbReference type="GO" id="GO:0047936">
    <property type="term" value="F:glucose 1-dehydrogenase [NAD(P)+] activity"/>
    <property type="evidence" value="ECO:0007669"/>
    <property type="project" value="UniProtKB-EC"/>
</dbReference>
<reference evidence="4 5" key="1">
    <citation type="submission" date="2024-03" db="EMBL/GenBank/DDBJ databases">
        <authorList>
            <person name="Jo J.-H."/>
        </authorList>
    </citation>
    <scope>NUCLEOTIDE SEQUENCE [LARGE SCALE GENOMIC DNA]</scope>
    <source>
        <strain evidence="4 5">PS1R-30</strain>
    </source>
</reference>
<evidence type="ECO:0000313" key="5">
    <source>
        <dbReference type="Proteomes" id="UP001361239"/>
    </source>
</evidence>
<dbReference type="PANTHER" id="PTHR24321:SF15">
    <property type="entry name" value="OXIDOREDUCTASE UCPA"/>
    <property type="match status" value="1"/>
</dbReference>
<comment type="caution">
    <text evidence="4">The sequence shown here is derived from an EMBL/GenBank/DDBJ whole genome shotgun (WGS) entry which is preliminary data.</text>
</comment>
<keyword evidence="2 4" id="KW-0560">Oxidoreductase</keyword>
<dbReference type="EC" id="1.1.1.47" evidence="4"/>
<keyword evidence="5" id="KW-1185">Reference proteome</keyword>
<evidence type="ECO:0000313" key="4">
    <source>
        <dbReference type="EMBL" id="MEJ5975080.1"/>
    </source>
</evidence>
<organism evidence="4 5">
    <name type="scientific">Novosphingobium anseongense</name>
    <dbReference type="NCBI Taxonomy" id="3133436"/>
    <lineage>
        <taxon>Bacteria</taxon>
        <taxon>Pseudomonadati</taxon>
        <taxon>Pseudomonadota</taxon>
        <taxon>Alphaproteobacteria</taxon>
        <taxon>Sphingomonadales</taxon>
        <taxon>Sphingomonadaceae</taxon>
        <taxon>Novosphingobium</taxon>
    </lineage>
</organism>
<dbReference type="PRINTS" id="PR00081">
    <property type="entry name" value="GDHRDH"/>
</dbReference>
<dbReference type="SUPFAM" id="SSF51735">
    <property type="entry name" value="NAD(P)-binding Rossmann-fold domains"/>
    <property type="match status" value="1"/>
</dbReference>
<proteinExistence type="inferred from homology"/>
<dbReference type="Proteomes" id="UP001361239">
    <property type="component" value="Unassembled WGS sequence"/>
</dbReference>
<dbReference type="InterPro" id="IPR002347">
    <property type="entry name" value="SDR_fam"/>
</dbReference>
<evidence type="ECO:0000256" key="2">
    <source>
        <dbReference type="ARBA" id="ARBA00023002"/>
    </source>
</evidence>
<dbReference type="InterPro" id="IPR020904">
    <property type="entry name" value="Sc_DH/Rdtase_CS"/>
</dbReference>
<dbReference type="EMBL" id="JBBHJZ010000001">
    <property type="protein sequence ID" value="MEJ5975080.1"/>
    <property type="molecule type" value="Genomic_DNA"/>
</dbReference>
<dbReference type="Pfam" id="PF13561">
    <property type="entry name" value="adh_short_C2"/>
    <property type="match status" value="1"/>
</dbReference>
<dbReference type="NCBIfam" id="NF005559">
    <property type="entry name" value="PRK07231.1"/>
    <property type="match status" value="1"/>
</dbReference>
<comment type="similarity">
    <text evidence="1">Belongs to the short-chain dehydrogenases/reductases (SDR) family.</text>
</comment>
<dbReference type="InterPro" id="IPR057326">
    <property type="entry name" value="KR_dom"/>
</dbReference>
<dbReference type="InterPro" id="IPR036291">
    <property type="entry name" value="NAD(P)-bd_dom_sf"/>
</dbReference>
<name>A0ABU8RPW6_9SPHN</name>
<dbReference type="PRINTS" id="PR00080">
    <property type="entry name" value="SDRFAMILY"/>
</dbReference>
<dbReference type="PANTHER" id="PTHR24321">
    <property type="entry name" value="DEHYDROGENASES, SHORT CHAIN"/>
    <property type="match status" value="1"/>
</dbReference>
<sequence>MTALRLERRVALVTGAAQGIGAAIAEGLAREGASVLATDRDGAGAQATADRIAAVWGESRAAAQALDVTNEEDWQAAITACGERFGGLNVLVNNAGIVAVGSVEDLDLETWRRSMAINADGPFLGCKYALPLMRESGPGSIVNMSSISAMIASHNMAAYNASKAALWMLTKSVALHCARKGWPIRCNSIHPTFVRTALLDGFVGDRDRNEILGKLARQVPIGRIGEVEDVVKAVLYLASDDSSMMTASELKLDGGLSAM</sequence>
<protein>
    <submittedName>
        <fullName evidence="4">Glucose 1-dehydrogenase</fullName>
        <ecNumber evidence="4">1.1.1.47</ecNumber>
    </submittedName>
</protein>
<evidence type="ECO:0000256" key="1">
    <source>
        <dbReference type="ARBA" id="ARBA00006484"/>
    </source>
</evidence>
<dbReference type="Gene3D" id="3.40.50.720">
    <property type="entry name" value="NAD(P)-binding Rossmann-like Domain"/>
    <property type="match status" value="1"/>
</dbReference>
<evidence type="ECO:0000259" key="3">
    <source>
        <dbReference type="SMART" id="SM00822"/>
    </source>
</evidence>
<dbReference type="RefSeq" id="WP_339585053.1">
    <property type="nucleotide sequence ID" value="NZ_JBBHJZ010000001.1"/>
</dbReference>
<dbReference type="SMART" id="SM00822">
    <property type="entry name" value="PKS_KR"/>
    <property type="match status" value="1"/>
</dbReference>
<gene>
    <name evidence="4" type="ORF">WG901_00405</name>
</gene>
<dbReference type="PROSITE" id="PS00061">
    <property type="entry name" value="ADH_SHORT"/>
    <property type="match status" value="1"/>
</dbReference>
<accession>A0ABU8RPW6</accession>